<evidence type="ECO:0000313" key="9">
    <source>
        <dbReference type="EMBL" id="ARP96284.1"/>
    </source>
</evidence>
<dbReference type="InterPro" id="IPR036597">
    <property type="entry name" value="Fido-like_dom_sf"/>
</dbReference>
<dbReference type="InterPro" id="IPR003812">
    <property type="entry name" value="Fido"/>
</dbReference>
<evidence type="ECO:0000256" key="3">
    <source>
        <dbReference type="ARBA" id="ARBA00022741"/>
    </source>
</evidence>
<keyword evidence="3" id="KW-0547">Nucleotide-binding</keyword>
<proteinExistence type="predicted"/>
<dbReference type="GO" id="GO:0005524">
    <property type="term" value="F:ATP binding"/>
    <property type="evidence" value="ECO:0007669"/>
    <property type="project" value="UniProtKB-KW"/>
</dbReference>
<dbReference type="Proteomes" id="UP000194161">
    <property type="component" value="Chromosome"/>
</dbReference>
<dbReference type="AlphaFoldDB" id="A0A1W6ZHH7"/>
<dbReference type="Gene3D" id="1.10.3290.10">
    <property type="entry name" value="Fido-like domain"/>
    <property type="match status" value="1"/>
</dbReference>
<evidence type="ECO:0000259" key="8">
    <source>
        <dbReference type="PROSITE" id="PS51459"/>
    </source>
</evidence>
<dbReference type="GO" id="GO:0070733">
    <property type="term" value="F:AMPylase activity"/>
    <property type="evidence" value="ECO:0007669"/>
    <property type="project" value="UniProtKB-EC"/>
</dbReference>
<reference evidence="9 10" key="1">
    <citation type="submission" date="2017-05" db="EMBL/GenBank/DDBJ databases">
        <title>Complete and WGS of Bordetella genogroups.</title>
        <authorList>
            <person name="Spilker T."/>
            <person name="LiPuma J."/>
        </authorList>
    </citation>
    <scope>NUCLEOTIDE SEQUENCE [LARGE SCALE GENOMIC DNA]</scope>
    <source>
        <strain evidence="9 10">AU7206</strain>
    </source>
</reference>
<dbReference type="SUPFAM" id="SSF140931">
    <property type="entry name" value="Fic-like"/>
    <property type="match status" value="1"/>
</dbReference>
<organism evidence="9 10">
    <name type="scientific">Bordetella genomosp. 13</name>
    <dbReference type="NCBI Taxonomy" id="463040"/>
    <lineage>
        <taxon>Bacteria</taxon>
        <taxon>Pseudomonadati</taxon>
        <taxon>Pseudomonadota</taxon>
        <taxon>Betaproteobacteria</taxon>
        <taxon>Burkholderiales</taxon>
        <taxon>Alcaligenaceae</taxon>
        <taxon>Bordetella</taxon>
    </lineage>
</organism>
<dbReference type="KEGG" id="bgm:CAL15_19035"/>
<dbReference type="EMBL" id="CP021111">
    <property type="protein sequence ID" value="ARP96284.1"/>
    <property type="molecule type" value="Genomic_DNA"/>
</dbReference>
<keyword evidence="1" id="KW-0808">Transferase</keyword>
<sequence>MKYAGDRGDPYLYSGTEVLRNLLGIKNQGALDKVESTLSFLRAAELREHPVAGHFDLPHLLQIHARLFGDVYDWAGQVRSVEIRKGHTVFARKLMIESAAGRLFDQLAGENHLRGLDPDQFSQRAGHYLGEINVLHPFREGNGRTQREFMGQLARQAGLRIDWSAASQDEMVRASIDAYNGDSSGLSRLIRACLADPADRA</sequence>
<protein>
    <recommendedName>
        <fullName evidence="5">protein adenylyltransferase</fullName>
        <ecNumber evidence="5">2.7.7.108</ecNumber>
    </recommendedName>
</protein>
<dbReference type="OrthoDB" id="9813719at2"/>
<feature type="domain" description="Fido" evidence="8">
    <location>
        <begin position="55"/>
        <end position="192"/>
    </location>
</feature>
<keyword evidence="10" id="KW-1185">Reference proteome</keyword>
<evidence type="ECO:0000256" key="1">
    <source>
        <dbReference type="ARBA" id="ARBA00022679"/>
    </source>
</evidence>
<keyword evidence="2" id="KW-0548">Nucleotidyltransferase</keyword>
<dbReference type="PROSITE" id="PS51459">
    <property type="entry name" value="FIDO"/>
    <property type="match status" value="1"/>
</dbReference>
<dbReference type="STRING" id="463040.CAL15_19035"/>
<gene>
    <name evidence="9" type="ORF">CAL15_19035</name>
</gene>
<evidence type="ECO:0000256" key="7">
    <source>
        <dbReference type="ARBA" id="ARBA00048696"/>
    </source>
</evidence>
<evidence type="ECO:0000313" key="10">
    <source>
        <dbReference type="Proteomes" id="UP000194161"/>
    </source>
</evidence>
<comment type="catalytic activity">
    <reaction evidence="6">
        <text>L-threonyl-[protein] + ATP = 3-O-(5'-adenylyl)-L-threonyl-[protein] + diphosphate</text>
        <dbReference type="Rhea" id="RHEA:54292"/>
        <dbReference type="Rhea" id="RHEA-COMP:11060"/>
        <dbReference type="Rhea" id="RHEA-COMP:13847"/>
        <dbReference type="ChEBI" id="CHEBI:30013"/>
        <dbReference type="ChEBI" id="CHEBI:30616"/>
        <dbReference type="ChEBI" id="CHEBI:33019"/>
        <dbReference type="ChEBI" id="CHEBI:138113"/>
        <dbReference type="EC" id="2.7.7.108"/>
    </reaction>
</comment>
<name>A0A1W6ZHH7_9BORD</name>
<keyword evidence="4" id="KW-0067">ATP-binding</keyword>
<comment type="catalytic activity">
    <reaction evidence="7">
        <text>L-tyrosyl-[protein] + ATP = O-(5'-adenylyl)-L-tyrosyl-[protein] + diphosphate</text>
        <dbReference type="Rhea" id="RHEA:54288"/>
        <dbReference type="Rhea" id="RHEA-COMP:10136"/>
        <dbReference type="Rhea" id="RHEA-COMP:13846"/>
        <dbReference type="ChEBI" id="CHEBI:30616"/>
        <dbReference type="ChEBI" id="CHEBI:33019"/>
        <dbReference type="ChEBI" id="CHEBI:46858"/>
        <dbReference type="ChEBI" id="CHEBI:83624"/>
        <dbReference type="EC" id="2.7.7.108"/>
    </reaction>
</comment>
<dbReference type="PANTHER" id="PTHR39560:SF1">
    <property type="entry name" value="PROTEIN ADENYLYLTRANSFERASE FIC-RELATED"/>
    <property type="match status" value="1"/>
</dbReference>
<dbReference type="Pfam" id="PF02661">
    <property type="entry name" value="Fic"/>
    <property type="match status" value="1"/>
</dbReference>
<evidence type="ECO:0000256" key="5">
    <source>
        <dbReference type="ARBA" id="ARBA00034531"/>
    </source>
</evidence>
<dbReference type="RefSeq" id="WP_086079934.1">
    <property type="nucleotide sequence ID" value="NZ_CP021111.1"/>
</dbReference>
<accession>A0A1W6ZHH7</accession>
<evidence type="ECO:0000256" key="4">
    <source>
        <dbReference type="ARBA" id="ARBA00022840"/>
    </source>
</evidence>
<evidence type="ECO:0000256" key="6">
    <source>
        <dbReference type="ARBA" id="ARBA00047939"/>
    </source>
</evidence>
<dbReference type="EC" id="2.7.7.108" evidence="5"/>
<evidence type="ECO:0000256" key="2">
    <source>
        <dbReference type="ARBA" id="ARBA00022695"/>
    </source>
</evidence>
<dbReference type="GO" id="GO:0051302">
    <property type="term" value="P:regulation of cell division"/>
    <property type="evidence" value="ECO:0007669"/>
    <property type="project" value="TreeGrafter"/>
</dbReference>
<dbReference type="PANTHER" id="PTHR39560">
    <property type="entry name" value="PROTEIN ADENYLYLTRANSFERASE FIC-RELATED"/>
    <property type="match status" value="1"/>
</dbReference>